<gene>
    <name evidence="9" type="ordered locus">Palpr_0817</name>
</gene>
<keyword evidence="4" id="KW-0812">Transmembrane</keyword>
<dbReference type="SUPFAM" id="SSF49452">
    <property type="entry name" value="Starch-binding domain-like"/>
    <property type="match status" value="1"/>
</dbReference>
<evidence type="ECO:0000313" key="10">
    <source>
        <dbReference type="Proteomes" id="UP000008718"/>
    </source>
</evidence>
<feature type="signal peptide" evidence="7">
    <location>
        <begin position="1"/>
        <end position="21"/>
    </location>
</feature>
<keyword evidence="6" id="KW-0998">Cell outer membrane</keyword>
<evidence type="ECO:0000256" key="1">
    <source>
        <dbReference type="ARBA" id="ARBA00004571"/>
    </source>
</evidence>
<dbReference type="GO" id="GO:0044718">
    <property type="term" value="P:siderophore transmembrane transport"/>
    <property type="evidence" value="ECO:0007669"/>
    <property type="project" value="TreeGrafter"/>
</dbReference>
<sequence>MKKMKGIMIMLLLSLSLASIAQETTSEISGIVLDANSSLPGVNITAIHVPTGTKYFTTTRKDGRYNLPNLKVGGPYTVTASFVGYNSNRQSDIMLNLGQTFEQNFKLVESDNTKLSEVTVKATKSKVFNSSRTGSQEIISRSTIEQLPTISRSWKDMIKLVPAQNNSSFGGISSQLNNLTIDGANFNNSFGLSDAIGGQTGAQPISLDAIEQIQVNVSPYDVKYGGFNGAGINTVTRSGKNQVFGSVYDYVKSKDLQSYKVGDVSLAKQDFNYNLFGFTAGGAIIKNKLFFFINGETEKKVSPGTSWQASNSTNTPNGVNYSNANANKLDSLANFLKSKYGYDPGNYQGYSYTAESKRLTVKIDWNINEKNTFSFKYNLLRSSNQIKPSDSGSSNTSYGRTPGQYAMPFYGAGYQINNNADIFIAELNSRFSNTINNKVQVGYTKLRDFRKSLSSQDFPLVDILDGNGQPFTSFGYEQYTYGNKLNTDVIQFNDVLNIYVGSHEITLGTQNSYKVYSNGFSPSYEGVYRFNSLADFYASTNGTKAAARYDLSYTLGGGDFPLVGPKDLELSAFAQDKWKIKDNFTLTYGVRFDYTKFYDTFLYNPVVDTLSNFYNGIHANTGLAPYAAIQVSPRLGFNWDVLKDRTLQVRGGTGLFQGPPPFVWISNQASNSGMALFGSISNGTGYKFSPDINAYRPTSSGTLSSSYSINVTDPNFKFPQVWKSTLAVDKKLFGWTVTVEGTYISNINASVFQNIALPSTGLITLSDGRVRFPYKSAYPIAGKPTSASNPSIGNAIYMTNANAGYTMYGTLQIQRQFKDLYVSVAYTRMTAKDAAVSGSTASTMWGSKMTSGNSNDFNIGNSNNYIPHRIIANINYKKEWSKMLTTSVGLLYEAAPNYATSVIYSGDLNNDGFNNDLMYVPKNSSDIKLTQANGGDTRTTAEIWTQLDNFINNSPYFSKHRGEIVERNAMVLPWTNRVDLNFTQDINFKVNNNKHTLKLTADIFNLTNLLNSNWGVNQLPTTTAPLTFVKMDTDGKTPIFSFPYLDAANKTPYSKPFKNDIGLGSRFQIQIGVRYLFN</sequence>
<dbReference type="RefSeq" id="WP_013444340.1">
    <property type="nucleotide sequence ID" value="NC_014734.1"/>
</dbReference>
<dbReference type="InterPro" id="IPR036942">
    <property type="entry name" value="Beta-barrel_TonB_sf"/>
</dbReference>
<dbReference type="KEGG" id="ppn:Palpr_0817"/>
<dbReference type="EMBL" id="CP002345">
    <property type="protein sequence ID" value="ADQ78971.1"/>
    <property type="molecule type" value="Genomic_DNA"/>
</dbReference>
<accession>E4T2M7</accession>
<dbReference type="Gene3D" id="2.40.170.20">
    <property type="entry name" value="TonB-dependent receptor, beta-barrel domain"/>
    <property type="match status" value="1"/>
</dbReference>
<proteinExistence type="predicted"/>
<evidence type="ECO:0000256" key="3">
    <source>
        <dbReference type="ARBA" id="ARBA00022452"/>
    </source>
</evidence>
<dbReference type="InterPro" id="IPR039426">
    <property type="entry name" value="TonB-dep_rcpt-like"/>
</dbReference>
<dbReference type="Proteomes" id="UP000008718">
    <property type="component" value="Chromosome"/>
</dbReference>
<keyword evidence="10" id="KW-1185">Reference proteome</keyword>
<reference evidence="9 10" key="2">
    <citation type="journal article" date="2011" name="Stand. Genomic Sci.">
        <title>Complete genome sequence of Paludibacter propionicigenes type strain (WB4).</title>
        <authorList>
            <person name="Gronow S."/>
            <person name="Munk C."/>
            <person name="Lapidus A."/>
            <person name="Nolan M."/>
            <person name="Lucas S."/>
            <person name="Hammon N."/>
            <person name="Deshpande S."/>
            <person name="Cheng J.F."/>
            <person name="Tapia R."/>
            <person name="Han C."/>
            <person name="Goodwin L."/>
            <person name="Pitluck S."/>
            <person name="Liolios K."/>
            <person name="Ivanova N."/>
            <person name="Mavromatis K."/>
            <person name="Mikhailova N."/>
            <person name="Pati A."/>
            <person name="Chen A."/>
            <person name="Palaniappan K."/>
            <person name="Land M."/>
            <person name="Hauser L."/>
            <person name="Chang Y.J."/>
            <person name="Jeffries C.D."/>
            <person name="Brambilla E."/>
            <person name="Rohde M."/>
            <person name="Goker M."/>
            <person name="Detter J.C."/>
            <person name="Woyke T."/>
            <person name="Bristow J."/>
            <person name="Eisen J.A."/>
            <person name="Markowitz V."/>
            <person name="Hugenholtz P."/>
            <person name="Kyrpides N.C."/>
            <person name="Klenk H.P."/>
        </authorList>
    </citation>
    <scope>NUCLEOTIDE SEQUENCE [LARGE SCALE GENOMIC DNA]</scope>
    <source>
        <strain evidence="10">DSM 17365 / JCM 13257 / WB4</strain>
    </source>
</reference>
<dbReference type="InterPro" id="IPR037066">
    <property type="entry name" value="Plug_dom_sf"/>
</dbReference>
<dbReference type="InterPro" id="IPR057601">
    <property type="entry name" value="Oar-like_b-barrel"/>
</dbReference>
<evidence type="ECO:0000256" key="6">
    <source>
        <dbReference type="ARBA" id="ARBA00023237"/>
    </source>
</evidence>
<dbReference type="Pfam" id="PF13620">
    <property type="entry name" value="CarboxypepD_reg"/>
    <property type="match status" value="1"/>
</dbReference>
<keyword evidence="2" id="KW-0813">Transport</keyword>
<dbReference type="GO" id="GO:0015344">
    <property type="term" value="F:siderophore uptake transmembrane transporter activity"/>
    <property type="evidence" value="ECO:0007669"/>
    <property type="project" value="TreeGrafter"/>
</dbReference>
<organism evidence="9 10">
    <name type="scientific">Paludibacter propionicigenes (strain DSM 17365 / JCM 13257 / WB4)</name>
    <dbReference type="NCBI Taxonomy" id="694427"/>
    <lineage>
        <taxon>Bacteria</taxon>
        <taxon>Pseudomonadati</taxon>
        <taxon>Bacteroidota</taxon>
        <taxon>Bacteroidia</taxon>
        <taxon>Bacteroidales</taxon>
        <taxon>Paludibacteraceae</taxon>
        <taxon>Paludibacter</taxon>
    </lineage>
</organism>
<comment type="subcellular location">
    <subcellularLocation>
        <location evidence="1">Cell outer membrane</location>
        <topology evidence="1">Multi-pass membrane protein</topology>
    </subcellularLocation>
</comment>
<dbReference type="GO" id="GO:0009279">
    <property type="term" value="C:cell outer membrane"/>
    <property type="evidence" value="ECO:0007669"/>
    <property type="project" value="UniProtKB-SubCell"/>
</dbReference>
<protein>
    <submittedName>
        <fullName evidence="9">TonB-dependent receptor plug</fullName>
    </submittedName>
</protein>
<dbReference type="HOGENOM" id="CLU_006298_1_0_10"/>
<feature type="domain" description="TonB-dependent transporter Oar-like beta-barrel" evidence="8">
    <location>
        <begin position="235"/>
        <end position="1012"/>
    </location>
</feature>
<evidence type="ECO:0000256" key="5">
    <source>
        <dbReference type="ARBA" id="ARBA00023136"/>
    </source>
</evidence>
<dbReference type="Pfam" id="PF25183">
    <property type="entry name" value="OMP_b-brl_4"/>
    <property type="match status" value="1"/>
</dbReference>
<evidence type="ECO:0000256" key="2">
    <source>
        <dbReference type="ARBA" id="ARBA00022448"/>
    </source>
</evidence>
<dbReference type="SUPFAM" id="SSF56935">
    <property type="entry name" value="Porins"/>
    <property type="match status" value="1"/>
</dbReference>
<dbReference type="PANTHER" id="PTHR30069">
    <property type="entry name" value="TONB-DEPENDENT OUTER MEMBRANE RECEPTOR"/>
    <property type="match status" value="1"/>
</dbReference>
<dbReference type="GO" id="GO:0030246">
    <property type="term" value="F:carbohydrate binding"/>
    <property type="evidence" value="ECO:0007669"/>
    <property type="project" value="InterPro"/>
</dbReference>
<dbReference type="STRING" id="694427.Palpr_0817"/>
<keyword evidence="7" id="KW-0732">Signal</keyword>
<name>E4T2M7_PALPW</name>
<keyword evidence="3" id="KW-1134">Transmembrane beta strand</keyword>
<evidence type="ECO:0000313" key="9">
    <source>
        <dbReference type="EMBL" id="ADQ78971.1"/>
    </source>
</evidence>
<keyword evidence="5" id="KW-0472">Membrane</keyword>
<evidence type="ECO:0000256" key="4">
    <source>
        <dbReference type="ARBA" id="ARBA00022692"/>
    </source>
</evidence>
<reference key="1">
    <citation type="submission" date="2010-11" db="EMBL/GenBank/DDBJ databases">
        <title>The complete genome of Paludibacter propionicigenes DSM 17365.</title>
        <authorList>
            <consortium name="US DOE Joint Genome Institute (JGI-PGF)"/>
            <person name="Lucas S."/>
            <person name="Copeland A."/>
            <person name="Lapidus A."/>
            <person name="Bruce D."/>
            <person name="Goodwin L."/>
            <person name="Pitluck S."/>
            <person name="Kyrpides N."/>
            <person name="Mavromatis K."/>
            <person name="Ivanova N."/>
            <person name="Munk A.C."/>
            <person name="Brettin T."/>
            <person name="Detter J.C."/>
            <person name="Han C."/>
            <person name="Tapia R."/>
            <person name="Land M."/>
            <person name="Hauser L."/>
            <person name="Markowitz V."/>
            <person name="Cheng J.-F."/>
            <person name="Hugenholtz P."/>
            <person name="Woyke T."/>
            <person name="Wu D."/>
            <person name="Gronow S."/>
            <person name="Wellnitz S."/>
            <person name="Brambilla E."/>
            <person name="Klenk H.-P."/>
            <person name="Eisen J.A."/>
        </authorList>
    </citation>
    <scope>NUCLEOTIDE SEQUENCE</scope>
    <source>
        <strain>WB4</strain>
    </source>
</reference>
<dbReference type="AlphaFoldDB" id="E4T2M7"/>
<dbReference type="InterPro" id="IPR013784">
    <property type="entry name" value="Carb-bd-like_fold"/>
</dbReference>
<keyword evidence="9" id="KW-0675">Receptor</keyword>
<dbReference type="Gene3D" id="2.170.130.10">
    <property type="entry name" value="TonB-dependent receptor, plug domain"/>
    <property type="match status" value="1"/>
</dbReference>
<dbReference type="eggNOG" id="COG4771">
    <property type="taxonomic scope" value="Bacteria"/>
</dbReference>
<evidence type="ECO:0000256" key="7">
    <source>
        <dbReference type="SAM" id="SignalP"/>
    </source>
</evidence>
<feature type="chain" id="PRO_5003186802" evidence="7">
    <location>
        <begin position="22"/>
        <end position="1078"/>
    </location>
</feature>
<evidence type="ECO:0000259" key="8">
    <source>
        <dbReference type="Pfam" id="PF25183"/>
    </source>
</evidence>
<dbReference type="PANTHER" id="PTHR30069:SF46">
    <property type="entry name" value="OAR PROTEIN"/>
    <property type="match status" value="1"/>
</dbReference>
<dbReference type="Gene3D" id="2.60.40.1120">
    <property type="entry name" value="Carboxypeptidase-like, regulatory domain"/>
    <property type="match status" value="1"/>
</dbReference>